<comment type="cofactor">
    <cofactor evidence="1">
        <name>Mg(2+)</name>
        <dbReference type="ChEBI" id="CHEBI:18420"/>
    </cofactor>
</comment>
<keyword evidence="7 9" id="KW-0067">ATP-binding</keyword>
<evidence type="ECO:0000256" key="8">
    <source>
        <dbReference type="ARBA" id="ARBA00024334"/>
    </source>
</evidence>
<evidence type="ECO:0000256" key="1">
    <source>
        <dbReference type="ARBA" id="ARBA00001946"/>
    </source>
</evidence>
<evidence type="ECO:0000256" key="5">
    <source>
        <dbReference type="ARBA" id="ARBA00022777"/>
    </source>
</evidence>
<dbReference type="InterPro" id="IPR017441">
    <property type="entry name" value="Protein_kinase_ATP_BS"/>
</dbReference>
<dbReference type="SMART" id="SM00220">
    <property type="entry name" value="S_TKc"/>
    <property type="match status" value="1"/>
</dbReference>
<evidence type="ECO:0000259" key="12">
    <source>
        <dbReference type="PROSITE" id="PS50222"/>
    </source>
</evidence>
<dbReference type="InterPro" id="IPR008271">
    <property type="entry name" value="Ser/Thr_kinase_AS"/>
</dbReference>
<feature type="region of interest" description="Disordered" evidence="10">
    <location>
        <begin position="20"/>
        <end position="40"/>
    </location>
</feature>
<evidence type="ECO:0000313" key="13">
    <source>
        <dbReference type="EMBL" id="TNV81142.1"/>
    </source>
</evidence>
<name>A0A8J8NSH6_HALGN</name>
<dbReference type="Pfam" id="PF00069">
    <property type="entry name" value="Pkinase"/>
    <property type="match status" value="1"/>
</dbReference>
<feature type="compositionally biased region" description="Low complexity" evidence="10">
    <location>
        <begin position="29"/>
        <end position="40"/>
    </location>
</feature>
<dbReference type="OrthoDB" id="40902at2759"/>
<comment type="similarity">
    <text evidence="8">Belongs to the protein kinase superfamily. Ser/Thr protein kinase family. CDPK subfamily.</text>
</comment>
<keyword evidence="3" id="KW-0808">Transferase</keyword>
<evidence type="ECO:0000256" key="2">
    <source>
        <dbReference type="ARBA" id="ARBA00022527"/>
    </source>
</evidence>
<dbReference type="FunFam" id="1.10.510.10:FF:000726">
    <property type="entry name" value="Calcium-dependent protein kinase, putative"/>
    <property type="match status" value="1"/>
</dbReference>
<dbReference type="PANTHER" id="PTHR24349">
    <property type="entry name" value="SERINE/THREONINE-PROTEIN KINASE"/>
    <property type="match status" value="1"/>
</dbReference>
<proteinExistence type="inferred from homology"/>
<evidence type="ECO:0000256" key="9">
    <source>
        <dbReference type="PROSITE-ProRule" id="PRU10141"/>
    </source>
</evidence>
<evidence type="ECO:0000259" key="11">
    <source>
        <dbReference type="PROSITE" id="PS50011"/>
    </source>
</evidence>
<dbReference type="PROSITE" id="PS50222">
    <property type="entry name" value="EF_HAND_2"/>
    <property type="match status" value="3"/>
</dbReference>
<evidence type="ECO:0000256" key="10">
    <source>
        <dbReference type="SAM" id="MobiDB-lite"/>
    </source>
</evidence>
<dbReference type="Proteomes" id="UP000785679">
    <property type="component" value="Unassembled WGS sequence"/>
</dbReference>
<dbReference type="PROSITE" id="PS00108">
    <property type="entry name" value="PROTEIN_KINASE_ST"/>
    <property type="match status" value="1"/>
</dbReference>
<reference evidence="13" key="1">
    <citation type="submission" date="2019-06" db="EMBL/GenBank/DDBJ databases">
        <authorList>
            <person name="Zheng W."/>
        </authorList>
    </citation>
    <scope>NUCLEOTIDE SEQUENCE</scope>
    <source>
        <strain evidence="13">QDHG01</strain>
    </source>
</reference>
<dbReference type="SUPFAM" id="SSF47473">
    <property type="entry name" value="EF-hand"/>
    <property type="match status" value="1"/>
</dbReference>
<dbReference type="InterPro" id="IPR000719">
    <property type="entry name" value="Prot_kinase_dom"/>
</dbReference>
<dbReference type="Pfam" id="PF13499">
    <property type="entry name" value="EF-hand_7"/>
    <property type="match status" value="2"/>
</dbReference>
<organism evidence="13 14">
    <name type="scientific">Halteria grandinella</name>
    <dbReference type="NCBI Taxonomy" id="5974"/>
    <lineage>
        <taxon>Eukaryota</taxon>
        <taxon>Sar</taxon>
        <taxon>Alveolata</taxon>
        <taxon>Ciliophora</taxon>
        <taxon>Intramacronucleata</taxon>
        <taxon>Spirotrichea</taxon>
        <taxon>Stichotrichia</taxon>
        <taxon>Sporadotrichida</taxon>
        <taxon>Halteriidae</taxon>
        <taxon>Halteria</taxon>
    </lineage>
</organism>
<feature type="domain" description="EF-hand" evidence="12">
    <location>
        <begin position="372"/>
        <end position="407"/>
    </location>
</feature>
<dbReference type="PROSITE" id="PS00018">
    <property type="entry name" value="EF_HAND_1"/>
    <property type="match status" value="1"/>
</dbReference>
<dbReference type="GO" id="GO:0005509">
    <property type="term" value="F:calcium ion binding"/>
    <property type="evidence" value="ECO:0007669"/>
    <property type="project" value="InterPro"/>
</dbReference>
<dbReference type="EMBL" id="RRYP01006519">
    <property type="protein sequence ID" value="TNV81142.1"/>
    <property type="molecule type" value="Genomic_DNA"/>
</dbReference>
<dbReference type="Gene3D" id="1.10.238.10">
    <property type="entry name" value="EF-hand"/>
    <property type="match status" value="2"/>
</dbReference>
<evidence type="ECO:0000256" key="6">
    <source>
        <dbReference type="ARBA" id="ARBA00022837"/>
    </source>
</evidence>
<dbReference type="InterPro" id="IPR011009">
    <property type="entry name" value="Kinase-like_dom_sf"/>
</dbReference>
<dbReference type="PROSITE" id="PS50011">
    <property type="entry name" value="PROTEIN_KINASE_DOM"/>
    <property type="match status" value="1"/>
</dbReference>
<feature type="domain" description="Protein kinase" evidence="11">
    <location>
        <begin position="61"/>
        <end position="323"/>
    </location>
</feature>
<dbReference type="GO" id="GO:0005524">
    <property type="term" value="F:ATP binding"/>
    <property type="evidence" value="ECO:0007669"/>
    <property type="project" value="UniProtKB-UniRule"/>
</dbReference>
<evidence type="ECO:0000256" key="4">
    <source>
        <dbReference type="ARBA" id="ARBA00022741"/>
    </source>
</evidence>
<dbReference type="PROSITE" id="PS00107">
    <property type="entry name" value="PROTEIN_KINASE_ATP"/>
    <property type="match status" value="1"/>
</dbReference>
<sequence>MSQSQPHHTYPQQIIEPATTGTHHHHDQQQQQVPQPPAAGAAEVFKSITDTFSTTDIRTVYAFEKLIGGGHFGSVRIAHRITDPQIKYAVKSILKENIKKDVKLLEEELAILSQVDHPNIIKFHETYIDYRYVHIVMELAEGGELFEKIVEMHKFSELQAASLMRKILSAVKHLHEHGICHRDLKPENFLFSDNSVDGEIKLIDFGLSKRFGHIQEQDPSEKMHTIVGTPYYVAPEVLRGNYDFSCDVWSLGVILYIMLCGYPPFEGDNNKEIFKRVLQQKLEFDPEDWSEISQEAKHLLSLMLVKEPEGRISVLDCLNHPWFQRTQADQPSHAQGMDYKRIFQKLKEFRAPQRLQIEALTFLVNNLTKDVIDFKSLRDAFRALDKSNTGLLNLNEMKQAFIDSNIQPGDLEHIFKAIDFHKEGTINYSEFLAATVDKKKTLTMQNLWFAFHHFDVTNSGFITEQGLTEVFHREGRKIDAQAIREIMEQADPERKGKLTFEDFTRIMRSCLEQ</sequence>
<evidence type="ECO:0000313" key="14">
    <source>
        <dbReference type="Proteomes" id="UP000785679"/>
    </source>
</evidence>
<feature type="domain" description="EF-hand" evidence="12">
    <location>
        <begin position="442"/>
        <end position="477"/>
    </location>
</feature>
<evidence type="ECO:0000256" key="3">
    <source>
        <dbReference type="ARBA" id="ARBA00022679"/>
    </source>
</evidence>
<keyword evidence="2" id="KW-0723">Serine/threonine-protein kinase</keyword>
<feature type="domain" description="EF-hand" evidence="12">
    <location>
        <begin position="478"/>
        <end position="513"/>
    </location>
</feature>
<dbReference type="SUPFAM" id="SSF56112">
    <property type="entry name" value="Protein kinase-like (PK-like)"/>
    <property type="match status" value="1"/>
</dbReference>
<accession>A0A8J8NSH6</accession>
<evidence type="ECO:0008006" key="15">
    <source>
        <dbReference type="Google" id="ProtNLM"/>
    </source>
</evidence>
<dbReference type="SMART" id="SM00054">
    <property type="entry name" value="EFh"/>
    <property type="match status" value="4"/>
</dbReference>
<feature type="binding site" evidence="9">
    <location>
        <position position="95"/>
    </location>
    <ligand>
        <name>ATP</name>
        <dbReference type="ChEBI" id="CHEBI:30616"/>
    </ligand>
</feature>
<keyword evidence="4 9" id="KW-0547">Nucleotide-binding</keyword>
<protein>
    <recommendedName>
        <fullName evidence="15">Calcium-dependent protein kinase</fullName>
    </recommendedName>
</protein>
<comment type="caution">
    <text evidence="13">The sequence shown here is derived from an EMBL/GenBank/DDBJ whole genome shotgun (WGS) entry which is preliminary data.</text>
</comment>
<dbReference type="AlphaFoldDB" id="A0A8J8NSH6"/>
<dbReference type="GO" id="GO:0004674">
    <property type="term" value="F:protein serine/threonine kinase activity"/>
    <property type="evidence" value="ECO:0007669"/>
    <property type="project" value="UniProtKB-KW"/>
</dbReference>
<dbReference type="InterPro" id="IPR002048">
    <property type="entry name" value="EF_hand_dom"/>
</dbReference>
<keyword evidence="5" id="KW-0418">Kinase</keyword>
<dbReference type="CDD" id="cd05117">
    <property type="entry name" value="STKc_CAMK"/>
    <property type="match status" value="1"/>
</dbReference>
<dbReference type="InterPro" id="IPR018247">
    <property type="entry name" value="EF_Hand_1_Ca_BS"/>
</dbReference>
<gene>
    <name evidence="13" type="ORF">FGO68_gene16466</name>
</gene>
<dbReference type="Gene3D" id="3.30.200.20">
    <property type="entry name" value="Phosphorylase Kinase, domain 1"/>
    <property type="match status" value="1"/>
</dbReference>
<dbReference type="InterPro" id="IPR050205">
    <property type="entry name" value="CDPK_Ser/Thr_kinases"/>
</dbReference>
<keyword evidence="14" id="KW-1185">Reference proteome</keyword>
<evidence type="ECO:0000256" key="7">
    <source>
        <dbReference type="ARBA" id="ARBA00022840"/>
    </source>
</evidence>
<dbReference type="Gene3D" id="1.10.510.10">
    <property type="entry name" value="Transferase(Phosphotransferase) domain 1"/>
    <property type="match status" value="1"/>
</dbReference>
<keyword evidence="6" id="KW-0106">Calcium</keyword>
<dbReference type="InterPro" id="IPR011992">
    <property type="entry name" value="EF-hand-dom_pair"/>
</dbReference>